<dbReference type="PROSITE" id="PS50995">
    <property type="entry name" value="HTH_MARR_2"/>
    <property type="match status" value="1"/>
</dbReference>
<keyword evidence="3" id="KW-0804">Transcription</keyword>
<dbReference type="RefSeq" id="WP_221300536.1">
    <property type="nucleotide sequence ID" value="NZ_JACHFH010000003.1"/>
</dbReference>
<feature type="domain" description="HTH marR-type" evidence="4">
    <location>
        <begin position="15"/>
        <end position="146"/>
    </location>
</feature>
<dbReference type="GO" id="GO:0003700">
    <property type="term" value="F:DNA-binding transcription factor activity"/>
    <property type="evidence" value="ECO:0007669"/>
    <property type="project" value="InterPro"/>
</dbReference>
<protein>
    <submittedName>
        <fullName evidence="5">DNA-binding MarR family transcriptional regulator</fullName>
    </submittedName>
</protein>
<dbReference type="InterPro" id="IPR011991">
    <property type="entry name" value="ArsR-like_HTH"/>
</dbReference>
<name>A0A840UKN8_9FIRM</name>
<dbReference type="SUPFAM" id="SSF46785">
    <property type="entry name" value="Winged helix' DNA-binding domain"/>
    <property type="match status" value="1"/>
</dbReference>
<proteinExistence type="predicted"/>
<comment type="caution">
    <text evidence="5">The sequence shown here is derived from an EMBL/GenBank/DDBJ whole genome shotgun (WGS) entry which is preliminary data.</text>
</comment>
<keyword evidence="6" id="KW-1185">Reference proteome</keyword>
<keyword evidence="1" id="KW-0805">Transcription regulation</keyword>
<dbReference type="CDD" id="cd00090">
    <property type="entry name" value="HTH_ARSR"/>
    <property type="match status" value="1"/>
</dbReference>
<dbReference type="GO" id="GO:0003677">
    <property type="term" value="F:DNA binding"/>
    <property type="evidence" value="ECO:0007669"/>
    <property type="project" value="UniProtKB-KW"/>
</dbReference>
<dbReference type="EMBL" id="JACHFH010000003">
    <property type="protein sequence ID" value="MBB5335278.1"/>
    <property type="molecule type" value="Genomic_DNA"/>
</dbReference>
<dbReference type="AlphaFoldDB" id="A0A840UKN8"/>
<gene>
    <name evidence="5" type="ORF">HNR32_000398</name>
</gene>
<evidence type="ECO:0000256" key="3">
    <source>
        <dbReference type="ARBA" id="ARBA00023163"/>
    </source>
</evidence>
<dbReference type="InterPro" id="IPR036388">
    <property type="entry name" value="WH-like_DNA-bd_sf"/>
</dbReference>
<sequence length="153" mass="17558">MLAITKSQNNRLYTDDALIHSLHCTIRIFAKTLNNSISDFDIYSSEWSILKIVKEHEAISQSEIAAFLDIEPAAISKTLSRLEKKGIIYRQRLNNNKEKNIFLTEQAKTQYDQLAAVVEKHRNAALQSLSIEERTTLHNLIKKIYADIEKNNA</sequence>
<dbReference type="Gene3D" id="1.10.10.10">
    <property type="entry name" value="Winged helix-like DNA-binding domain superfamily/Winged helix DNA-binding domain"/>
    <property type="match status" value="1"/>
</dbReference>
<dbReference type="InterPro" id="IPR000835">
    <property type="entry name" value="HTH_MarR-typ"/>
</dbReference>
<dbReference type="Pfam" id="PF01047">
    <property type="entry name" value="MarR"/>
    <property type="match status" value="1"/>
</dbReference>
<organism evidence="5 6">
    <name type="scientific">Pectinatus brassicae</name>
    <dbReference type="NCBI Taxonomy" id="862415"/>
    <lineage>
        <taxon>Bacteria</taxon>
        <taxon>Bacillati</taxon>
        <taxon>Bacillota</taxon>
        <taxon>Negativicutes</taxon>
        <taxon>Selenomonadales</taxon>
        <taxon>Selenomonadaceae</taxon>
        <taxon>Pectinatus</taxon>
    </lineage>
</organism>
<reference evidence="5 6" key="1">
    <citation type="submission" date="2020-08" db="EMBL/GenBank/DDBJ databases">
        <title>Genomic Encyclopedia of Type Strains, Phase IV (KMG-IV): sequencing the most valuable type-strain genomes for metagenomic binning, comparative biology and taxonomic classification.</title>
        <authorList>
            <person name="Goeker M."/>
        </authorList>
    </citation>
    <scope>NUCLEOTIDE SEQUENCE [LARGE SCALE GENOMIC DNA]</scope>
    <source>
        <strain evidence="5 6">DSM 24661</strain>
    </source>
</reference>
<dbReference type="PRINTS" id="PR00598">
    <property type="entry name" value="HTHMARR"/>
</dbReference>
<dbReference type="SMART" id="SM00347">
    <property type="entry name" value="HTH_MARR"/>
    <property type="match status" value="1"/>
</dbReference>
<accession>A0A840UKN8</accession>
<evidence type="ECO:0000259" key="4">
    <source>
        <dbReference type="PROSITE" id="PS50995"/>
    </source>
</evidence>
<evidence type="ECO:0000313" key="5">
    <source>
        <dbReference type="EMBL" id="MBB5335278.1"/>
    </source>
</evidence>
<dbReference type="InterPro" id="IPR036390">
    <property type="entry name" value="WH_DNA-bd_sf"/>
</dbReference>
<dbReference type="PANTHER" id="PTHR42756:SF1">
    <property type="entry name" value="TRANSCRIPTIONAL REPRESSOR OF EMRAB OPERON"/>
    <property type="match status" value="1"/>
</dbReference>
<dbReference type="Proteomes" id="UP000559117">
    <property type="component" value="Unassembled WGS sequence"/>
</dbReference>
<evidence type="ECO:0000256" key="1">
    <source>
        <dbReference type="ARBA" id="ARBA00023015"/>
    </source>
</evidence>
<evidence type="ECO:0000313" key="6">
    <source>
        <dbReference type="Proteomes" id="UP000559117"/>
    </source>
</evidence>
<evidence type="ECO:0000256" key="2">
    <source>
        <dbReference type="ARBA" id="ARBA00023125"/>
    </source>
</evidence>
<keyword evidence="2 5" id="KW-0238">DNA-binding</keyword>
<dbReference type="PANTHER" id="PTHR42756">
    <property type="entry name" value="TRANSCRIPTIONAL REGULATOR, MARR"/>
    <property type="match status" value="1"/>
</dbReference>